<dbReference type="InterPro" id="IPR017853">
    <property type="entry name" value="GH"/>
</dbReference>
<reference evidence="6" key="1">
    <citation type="submission" date="2018-08" db="EMBL/GenBank/DDBJ databases">
        <title>Comparative genomics of wild bee and flower associated Lactobacillus reveals potential adaptation to the bee host.</title>
        <authorList>
            <person name="Vuong H.Q."/>
            <person name="Mcfrederick Q.S."/>
        </authorList>
    </citation>
    <scope>NUCLEOTIDE SEQUENCE</scope>
    <source>
        <strain evidence="6">HV_63</strain>
    </source>
</reference>
<protein>
    <recommendedName>
        <fullName evidence="5">GW domain-containing protein</fullName>
    </recommendedName>
</protein>
<feature type="compositionally biased region" description="Polar residues" evidence="3">
    <location>
        <begin position="224"/>
        <end position="238"/>
    </location>
</feature>
<organism evidence="6 7">
    <name type="scientific">Apilactobacillus micheneri</name>
    <dbReference type="NCBI Taxonomy" id="1899430"/>
    <lineage>
        <taxon>Bacteria</taxon>
        <taxon>Bacillati</taxon>
        <taxon>Bacillota</taxon>
        <taxon>Bacilli</taxon>
        <taxon>Lactobacillales</taxon>
        <taxon>Lactobacillaceae</taxon>
        <taxon>Apilactobacillus</taxon>
    </lineage>
</organism>
<feature type="domain" description="GW" evidence="5">
    <location>
        <begin position="257"/>
        <end position="331"/>
    </location>
</feature>
<dbReference type="InterPro" id="IPR002053">
    <property type="entry name" value="Glyco_hydro_25"/>
</dbReference>
<dbReference type="Pfam" id="PF13457">
    <property type="entry name" value="GW"/>
    <property type="match status" value="2"/>
</dbReference>
<dbReference type="EMBL" id="QUBG01000007">
    <property type="protein sequence ID" value="TPR43103.1"/>
    <property type="molecule type" value="Genomic_DNA"/>
</dbReference>
<evidence type="ECO:0000256" key="2">
    <source>
        <dbReference type="ARBA" id="ARBA00022729"/>
    </source>
</evidence>
<gene>
    <name evidence="6" type="ORF">DY130_06370</name>
</gene>
<keyword evidence="2 4" id="KW-0732">Signal</keyword>
<dbReference type="Proteomes" id="UP000784700">
    <property type="component" value="Unassembled WGS sequence"/>
</dbReference>
<feature type="domain" description="GW" evidence="5">
    <location>
        <begin position="365"/>
        <end position="410"/>
    </location>
</feature>
<evidence type="ECO:0000256" key="3">
    <source>
        <dbReference type="SAM" id="MobiDB-lite"/>
    </source>
</evidence>
<comment type="caution">
    <text evidence="6">The sequence shown here is derived from an EMBL/GenBank/DDBJ whole genome shotgun (WGS) entry which is preliminary data.</text>
</comment>
<proteinExistence type="inferred from homology"/>
<evidence type="ECO:0000313" key="6">
    <source>
        <dbReference type="EMBL" id="TPR43103.1"/>
    </source>
</evidence>
<dbReference type="GO" id="GO:0016998">
    <property type="term" value="P:cell wall macromolecule catabolic process"/>
    <property type="evidence" value="ECO:0007669"/>
    <property type="project" value="InterPro"/>
</dbReference>
<dbReference type="AlphaFoldDB" id="A0A2S2JM82"/>
<dbReference type="Gene3D" id="2.30.30.170">
    <property type="match status" value="2"/>
</dbReference>
<dbReference type="InterPro" id="IPR038200">
    <property type="entry name" value="GW_dom_sf"/>
</dbReference>
<evidence type="ECO:0000259" key="5">
    <source>
        <dbReference type="Pfam" id="PF13457"/>
    </source>
</evidence>
<sequence>MLATLFALLFCVGFANTHKANASSNRVYDLSEWQGNFTAKKVKKLKHEVPFVILRVQYGSSYRDKTFNNNRKLLEKYGLPYGVYSFSRYSSAGAAKSEAKHLYKLAPNAKFYVNDYEMASVKHGSSNNATKAWVQALRPLVGSKKILFYSYQHFMLQHAAKALKYYDGYWVAAYQSKKPSLKSVMWQYTDRHYSSALGKKIDASLLGKGKDWFIGNVELPVANKDNSASSKSTNTLVPDSQKKSRPVKTQGSVKYYNSNLKLTVKDNANFNFYNHLGEDTTYNSRKRLHLVKDYKAATLFANKKGVTKNGDVYYRVTRHGKSMGWIKSNSVENYIDYKSANEEKTIKADVTGEFNEHVKGSHFADNKSLGNVQDLAGKKVKIIGEAKKVGWNTHYYLVQYEGKTMGWTYQSVFE</sequence>
<dbReference type="GO" id="GO:0003796">
    <property type="term" value="F:lysozyme activity"/>
    <property type="evidence" value="ECO:0007669"/>
    <property type="project" value="InterPro"/>
</dbReference>
<dbReference type="SUPFAM" id="SSF82057">
    <property type="entry name" value="Prokaryotic SH3-related domain"/>
    <property type="match status" value="1"/>
</dbReference>
<evidence type="ECO:0000256" key="1">
    <source>
        <dbReference type="ARBA" id="ARBA00010646"/>
    </source>
</evidence>
<dbReference type="GO" id="GO:0016052">
    <property type="term" value="P:carbohydrate catabolic process"/>
    <property type="evidence" value="ECO:0007669"/>
    <property type="project" value="TreeGrafter"/>
</dbReference>
<accession>A0A2S2JM82</accession>
<dbReference type="PANTHER" id="PTHR34135:SF2">
    <property type="entry name" value="LYSOZYME"/>
    <property type="match status" value="1"/>
</dbReference>
<dbReference type="PANTHER" id="PTHR34135">
    <property type="entry name" value="LYSOZYME"/>
    <property type="match status" value="1"/>
</dbReference>
<comment type="similarity">
    <text evidence="1">Belongs to the glycosyl hydrolase 25 family.</text>
</comment>
<dbReference type="PROSITE" id="PS51904">
    <property type="entry name" value="GLYCOSYL_HYDROL_F25_2"/>
    <property type="match status" value="1"/>
</dbReference>
<name>A0A2S2JM82_9LACO</name>
<feature type="signal peptide" evidence="4">
    <location>
        <begin position="1"/>
        <end position="22"/>
    </location>
</feature>
<dbReference type="InterPro" id="IPR025987">
    <property type="entry name" value="GW_dom"/>
</dbReference>
<evidence type="ECO:0000256" key="4">
    <source>
        <dbReference type="SAM" id="SignalP"/>
    </source>
</evidence>
<dbReference type="GO" id="GO:0009253">
    <property type="term" value="P:peptidoglycan catabolic process"/>
    <property type="evidence" value="ECO:0007669"/>
    <property type="project" value="InterPro"/>
</dbReference>
<dbReference type="SUPFAM" id="SSF51445">
    <property type="entry name" value="(Trans)glycosidases"/>
    <property type="match status" value="1"/>
</dbReference>
<dbReference type="Pfam" id="PF01183">
    <property type="entry name" value="Glyco_hydro_25"/>
    <property type="match status" value="1"/>
</dbReference>
<dbReference type="Gene3D" id="3.20.20.80">
    <property type="entry name" value="Glycosidases"/>
    <property type="match status" value="1"/>
</dbReference>
<feature type="region of interest" description="Disordered" evidence="3">
    <location>
        <begin position="224"/>
        <end position="249"/>
    </location>
</feature>
<evidence type="ECO:0000313" key="7">
    <source>
        <dbReference type="Proteomes" id="UP000784700"/>
    </source>
</evidence>
<feature type="chain" id="PRO_5041066547" description="GW domain-containing protein" evidence="4">
    <location>
        <begin position="23"/>
        <end position="414"/>
    </location>
</feature>